<keyword evidence="7 10" id="KW-1133">Transmembrane helix</keyword>
<evidence type="ECO:0000256" key="1">
    <source>
        <dbReference type="ARBA" id="ARBA00004389"/>
    </source>
</evidence>
<keyword evidence="8 10" id="KW-0472">Membrane</keyword>
<evidence type="ECO:0000256" key="10">
    <source>
        <dbReference type="RuleBase" id="RU366056"/>
    </source>
</evidence>
<comment type="subcellular location">
    <subcellularLocation>
        <location evidence="1 10">Endoplasmic reticulum membrane</location>
        <topology evidence="1 10">Single-pass membrane protein</topology>
    </subcellularLocation>
</comment>
<proteinExistence type="inferred from homology"/>
<organism evidence="11 12">
    <name type="scientific">Loxostege sticticalis</name>
    <name type="common">Beet webworm moth</name>
    <dbReference type="NCBI Taxonomy" id="481309"/>
    <lineage>
        <taxon>Eukaryota</taxon>
        <taxon>Metazoa</taxon>
        <taxon>Ecdysozoa</taxon>
        <taxon>Arthropoda</taxon>
        <taxon>Hexapoda</taxon>
        <taxon>Insecta</taxon>
        <taxon>Pterygota</taxon>
        <taxon>Neoptera</taxon>
        <taxon>Endopterygota</taxon>
        <taxon>Lepidoptera</taxon>
        <taxon>Glossata</taxon>
        <taxon>Ditrysia</taxon>
        <taxon>Pyraloidea</taxon>
        <taxon>Crambidae</taxon>
        <taxon>Pyraustinae</taxon>
        <taxon>Loxostege</taxon>
    </lineage>
</organism>
<evidence type="ECO:0000256" key="3">
    <source>
        <dbReference type="ARBA" id="ARBA00010345"/>
    </source>
</evidence>
<dbReference type="PANTHER" id="PTHR28650">
    <property type="entry name" value="PHOSPHATIDYLINOSITOL-GLYCAN BIOSYNTHESIS CLASS X PROTEIN"/>
    <property type="match status" value="1"/>
</dbReference>
<keyword evidence="6 10" id="KW-0256">Endoplasmic reticulum</keyword>
<dbReference type="SMART" id="SM00780">
    <property type="entry name" value="PIG-X"/>
    <property type="match status" value="1"/>
</dbReference>
<evidence type="ECO:0000313" key="12">
    <source>
        <dbReference type="Proteomes" id="UP001549921"/>
    </source>
</evidence>
<evidence type="ECO:0000256" key="2">
    <source>
        <dbReference type="ARBA" id="ARBA00004687"/>
    </source>
</evidence>
<dbReference type="GO" id="GO:0005789">
    <property type="term" value="C:endoplasmic reticulum membrane"/>
    <property type="evidence" value="ECO:0007669"/>
    <property type="project" value="UniProtKB-SubCell"/>
</dbReference>
<sequence>MRALHSIFYVNTGFILLYFTTNVFAKNSCEFDVKVKQVLLNEGFHRNITYGIVFNTEDEDDDWLYKDCIVAIDQTLPSGVYANPDEMEEFRRNHKLNAIPKNRINIELPTEQSEPSSVYVLGKIKQNKVNLWVPVHARYHKAVAGGGSARNEIEAPKLYLRCPDQRLDLCDKNVLPPVTFLCNGSSKEKCSWKKIPFTMLTDTLIWDVPVGDLEHYYAVALGTALVVVSGSVYLLQAAHDFKAGRVRKAL</sequence>
<gene>
    <name evidence="11" type="ORF">ABMA28_017098</name>
</gene>
<dbReference type="AlphaFoldDB" id="A0ABD0T9V1"/>
<reference evidence="11 12" key="1">
    <citation type="submission" date="2024-06" db="EMBL/GenBank/DDBJ databases">
        <title>A chromosome-level genome assembly of beet webworm, Loxostege sticticalis.</title>
        <authorList>
            <person name="Zhang Y."/>
        </authorList>
    </citation>
    <scope>NUCLEOTIDE SEQUENCE [LARGE SCALE GENOMIC DNA]</scope>
    <source>
        <strain evidence="11">AQ028</strain>
        <tissue evidence="11">Male pupae</tissue>
    </source>
</reference>
<evidence type="ECO:0000313" key="11">
    <source>
        <dbReference type="EMBL" id="KAL0839122.1"/>
    </source>
</evidence>
<comment type="function">
    <text evidence="10">Stabilizing subunit of the glycosylphosphatidylinositol-mannosyltransferase I complex which catalyzes the transfer of the first mannose, via an alpha-1,4 bond from a dolichol-phosphate-mannose (Dol-P-Man) to the glucosaminyl acyl phosphatidylinositol (GlcN-(acyl)PI) intermediate to generate alpha-D-Man-(1-&gt;4)-alpha-D-GlcN-(1-&gt;6)-(1-radyl,2-acyl-sn-glycero-3-phospho)-2-acyl-inositol and participates in the sixth step of the glycosylphosphatidylinositol-anchor biosynthesis. Probably acts by stabilizing the mannosyltransferase PIGM.</text>
</comment>
<keyword evidence="4 10" id="KW-0337">GPI-anchor biosynthesis</keyword>
<dbReference type="Proteomes" id="UP001549921">
    <property type="component" value="Unassembled WGS sequence"/>
</dbReference>
<evidence type="ECO:0000256" key="8">
    <source>
        <dbReference type="ARBA" id="ARBA00023136"/>
    </source>
</evidence>
<dbReference type="PANTHER" id="PTHR28650:SF1">
    <property type="entry name" value="PHOSPHATIDYLINOSITOL-GLYCAN BIOSYNTHESIS CLASS X PROTEIN"/>
    <property type="match status" value="1"/>
</dbReference>
<evidence type="ECO:0000256" key="9">
    <source>
        <dbReference type="ARBA" id="ARBA00023180"/>
    </source>
</evidence>
<keyword evidence="9" id="KW-0325">Glycoprotein</keyword>
<comment type="caution">
    <text evidence="10">Lacks conserved residue(s) required for the propagation of feature annotation.</text>
</comment>
<feature type="transmembrane region" description="Helical" evidence="10">
    <location>
        <begin position="216"/>
        <end position="235"/>
    </location>
</feature>
<protein>
    <recommendedName>
        <fullName evidence="10">Phosphatidylinositol-glycan biosynthesis class X protein</fullName>
    </recommendedName>
</protein>
<dbReference type="InterPro" id="IPR040039">
    <property type="entry name" value="PIGX"/>
</dbReference>
<keyword evidence="5 10" id="KW-0812">Transmembrane</keyword>
<evidence type="ECO:0000256" key="7">
    <source>
        <dbReference type="ARBA" id="ARBA00022989"/>
    </source>
</evidence>
<accession>A0ABD0T9V1</accession>
<evidence type="ECO:0000256" key="5">
    <source>
        <dbReference type="ARBA" id="ARBA00022692"/>
    </source>
</evidence>
<dbReference type="Pfam" id="PF08320">
    <property type="entry name" value="PIG-X"/>
    <property type="match status" value="1"/>
</dbReference>
<comment type="caution">
    <text evidence="11">The sequence shown here is derived from an EMBL/GenBank/DDBJ whole genome shotgun (WGS) entry which is preliminary data.</text>
</comment>
<comment type="pathway">
    <text evidence="2 10">Glycolipid biosynthesis; glycosylphosphatidylinositol-anchor biosynthesis.</text>
</comment>
<dbReference type="GO" id="GO:0006506">
    <property type="term" value="P:GPI anchor biosynthetic process"/>
    <property type="evidence" value="ECO:0007669"/>
    <property type="project" value="UniProtKB-KW"/>
</dbReference>
<dbReference type="InterPro" id="IPR013233">
    <property type="entry name" value="PIG-X/PBN1"/>
</dbReference>
<dbReference type="EMBL" id="JBEDNZ010000009">
    <property type="protein sequence ID" value="KAL0839122.1"/>
    <property type="molecule type" value="Genomic_DNA"/>
</dbReference>
<evidence type="ECO:0000256" key="6">
    <source>
        <dbReference type="ARBA" id="ARBA00022824"/>
    </source>
</evidence>
<evidence type="ECO:0000256" key="4">
    <source>
        <dbReference type="ARBA" id="ARBA00022502"/>
    </source>
</evidence>
<name>A0ABD0T9V1_LOXSC</name>
<feature type="transmembrane region" description="Helical" evidence="10">
    <location>
        <begin position="7"/>
        <end position="25"/>
    </location>
</feature>
<comment type="similarity">
    <text evidence="3 10">Belongs to the PIGX family.</text>
</comment>